<evidence type="ECO:0000313" key="2">
    <source>
        <dbReference type="Proteomes" id="UP000324222"/>
    </source>
</evidence>
<comment type="caution">
    <text evidence="1">The sequence shown here is derived from an EMBL/GenBank/DDBJ whole genome shotgun (WGS) entry which is preliminary data.</text>
</comment>
<sequence length="87" mass="9589">MYTLTHTLTTTTILKLGTHIPSLSLSTPGTVFWHWCRGVPGKVAGCPLVTPWHHRGQGGRTVFSLSVALSRKHTHSAMDLVSLREAW</sequence>
<accession>A0A5B7JPN7</accession>
<organism evidence="1 2">
    <name type="scientific">Portunus trituberculatus</name>
    <name type="common">Swimming crab</name>
    <name type="synonym">Neptunus trituberculatus</name>
    <dbReference type="NCBI Taxonomy" id="210409"/>
    <lineage>
        <taxon>Eukaryota</taxon>
        <taxon>Metazoa</taxon>
        <taxon>Ecdysozoa</taxon>
        <taxon>Arthropoda</taxon>
        <taxon>Crustacea</taxon>
        <taxon>Multicrustacea</taxon>
        <taxon>Malacostraca</taxon>
        <taxon>Eumalacostraca</taxon>
        <taxon>Eucarida</taxon>
        <taxon>Decapoda</taxon>
        <taxon>Pleocyemata</taxon>
        <taxon>Brachyura</taxon>
        <taxon>Eubrachyura</taxon>
        <taxon>Portunoidea</taxon>
        <taxon>Portunidae</taxon>
        <taxon>Portuninae</taxon>
        <taxon>Portunus</taxon>
    </lineage>
</organism>
<reference evidence="1 2" key="1">
    <citation type="submission" date="2019-05" db="EMBL/GenBank/DDBJ databases">
        <title>Another draft genome of Portunus trituberculatus and its Hox gene families provides insights of decapod evolution.</title>
        <authorList>
            <person name="Jeong J.-H."/>
            <person name="Song I."/>
            <person name="Kim S."/>
            <person name="Choi T."/>
            <person name="Kim D."/>
            <person name="Ryu S."/>
            <person name="Kim W."/>
        </authorList>
    </citation>
    <scope>NUCLEOTIDE SEQUENCE [LARGE SCALE GENOMIC DNA]</scope>
    <source>
        <tissue evidence="1">Muscle</tissue>
    </source>
</reference>
<keyword evidence="2" id="KW-1185">Reference proteome</keyword>
<dbReference type="AlphaFoldDB" id="A0A5B7JPN7"/>
<protein>
    <submittedName>
        <fullName evidence="1">Uncharacterized protein</fullName>
    </submittedName>
</protein>
<gene>
    <name evidence="1" type="ORF">E2C01_095378</name>
</gene>
<name>A0A5B7JPN7_PORTR</name>
<dbReference type="Proteomes" id="UP000324222">
    <property type="component" value="Unassembled WGS sequence"/>
</dbReference>
<proteinExistence type="predicted"/>
<evidence type="ECO:0000313" key="1">
    <source>
        <dbReference type="EMBL" id="MPC99931.1"/>
    </source>
</evidence>
<dbReference type="EMBL" id="VSRR010120586">
    <property type="protein sequence ID" value="MPC99931.1"/>
    <property type="molecule type" value="Genomic_DNA"/>
</dbReference>